<evidence type="ECO:0000313" key="1">
    <source>
        <dbReference type="EMBL" id="OHW61661.1"/>
    </source>
</evidence>
<comment type="caution">
    <text evidence="1">The sequence shown here is derived from an EMBL/GenBank/DDBJ whole genome shotgun (WGS) entry which is preliminary data.</text>
</comment>
<evidence type="ECO:0000313" key="2">
    <source>
        <dbReference type="Proteomes" id="UP000180254"/>
    </source>
</evidence>
<dbReference type="EMBL" id="MKIE01000009">
    <property type="protein sequence ID" value="OHW61661.1"/>
    <property type="molecule type" value="Genomic_DNA"/>
</dbReference>
<name>A0A1S1V4Q6_9FIRM</name>
<dbReference type="Proteomes" id="UP000180254">
    <property type="component" value="Unassembled WGS sequence"/>
</dbReference>
<gene>
    <name evidence="1" type="ORF">EUAN_19810</name>
</gene>
<dbReference type="RefSeq" id="WP_281182093.1">
    <property type="nucleotide sequence ID" value="NZ_MKIE01000009.1"/>
</dbReference>
<proteinExistence type="predicted"/>
<organism evidence="1 2">
    <name type="scientific">Andreesenia angusta</name>
    <dbReference type="NCBI Taxonomy" id="39480"/>
    <lineage>
        <taxon>Bacteria</taxon>
        <taxon>Bacillati</taxon>
        <taxon>Bacillota</taxon>
        <taxon>Tissierellia</taxon>
        <taxon>Tissierellales</taxon>
        <taxon>Gottschalkiaceae</taxon>
        <taxon>Andreesenia</taxon>
    </lineage>
</organism>
<dbReference type="AlphaFoldDB" id="A0A1S1V4Q6"/>
<sequence length="42" mass="4542">MESKDKDNSDAPIIPNDVPESFFEIVSGLLSAIEEADSSESQ</sequence>
<reference evidence="1 2" key="1">
    <citation type="submission" date="2016-09" db="EMBL/GenBank/DDBJ databases">
        <title>Genome sequence of Eubacterium angustum.</title>
        <authorList>
            <person name="Poehlein A."/>
            <person name="Daniel R."/>
        </authorList>
    </citation>
    <scope>NUCLEOTIDE SEQUENCE [LARGE SCALE GENOMIC DNA]</scope>
    <source>
        <strain evidence="1 2">DSM 1989</strain>
    </source>
</reference>
<dbReference type="STRING" id="39480.EUAN_19810"/>
<protein>
    <submittedName>
        <fullName evidence="1">Uncharacterized protein</fullName>
    </submittedName>
</protein>
<accession>A0A1S1V4Q6</accession>
<keyword evidence="2" id="KW-1185">Reference proteome</keyword>